<dbReference type="SUPFAM" id="SSF51219">
    <property type="entry name" value="TRAP-like"/>
    <property type="match status" value="1"/>
</dbReference>
<dbReference type="InterPro" id="IPR036983">
    <property type="entry name" value="AIM24_sf"/>
</dbReference>
<proteinExistence type="predicted"/>
<evidence type="ECO:0000313" key="2">
    <source>
        <dbReference type="Proteomes" id="UP000589626"/>
    </source>
</evidence>
<accession>A0A7W4VX47</accession>
<keyword evidence="2" id="KW-1185">Reference proteome</keyword>
<dbReference type="PANTHER" id="PTHR43657:SF1">
    <property type="entry name" value="ALTERED INHERITANCE OF MITOCHONDRIA PROTEIN 24, MITOCHONDRIAL"/>
    <property type="match status" value="1"/>
</dbReference>
<reference evidence="1 2" key="1">
    <citation type="submission" date="2020-08" db="EMBL/GenBank/DDBJ databases">
        <title>Sequencing the genomes of 1000 actinobacteria strains.</title>
        <authorList>
            <person name="Klenk H.-P."/>
        </authorList>
    </citation>
    <scope>NUCLEOTIDE SEQUENCE [LARGE SCALE GENOMIC DNA]</scope>
    <source>
        <strain evidence="1 2">DSM 105498</strain>
    </source>
</reference>
<evidence type="ECO:0000313" key="1">
    <source>
        <dbReference type="EMBL" id="MBB3043290.1"/>
    </source>
</evidence>
<comment type="caution">
    <text evidence="1">The sequence shown here is derived from an EMBL/GenBank/DDBJ whole genome shotgun (WGS) entry which is preliminary data.</text>
</comment>
<dbReference type="AlphaFoldDB" id="A0A7W4VX47"/>
<dbReference type="RefSeq" id="WP_183593159.1">
    <property type="nucleotide sequence ID" value="NZ_JACHWR010000002.1"/>
</dbReference>
<gene>
    <name evidence="1" type="ORF">FHU40_003108</name>
</gene>
<dbReference type="InterPro" id="IPR016031">
    <property type="entry name" value="Trp_RNA-bd_attenuator-like_dom"/>
</dbReference>
<organism evidence="1 2">
    <name type="scientific">Nocardioides soli</name>
    <dbReference type="NCBI Taxonomy" id="1036020"/>
    <lineage>
        <taxon>Bacteria</taxon>
        <taxon>Bacillati</taxon>
        <taxon>Actinomycetota</taxon>
        <taxon>Actinomycetes</taxon>
        <taxon>Propionibacteriales</taxon>
        <taxon>Nocardioidaceae</taxon>
        <taxon>Nocardioides</taxon>
    </lineage>
</organism>
<dbReference type="Proteomes" id="UP000589626">
    <property type="component" value="Unassembled WGS sequence"/>
</dbReference>
<dbReference type="InterPro" id="IPR002838">
    <property type="entry name" value="AIM24"/>
</dbReference>
<dbReference type="PANTHER" id="PTHR43657">
    <property type="entry name" value="TRYPTOPHAN RNA-BINDING ATTENUATOR PROTEIN-LIKE PROTEIN"/>
    <property type="match status" value="1"/>
</dbReference>
<protein>
    <submittedName>
        <fullName evidence="1">Uncharacterized protein (TIGR00266 family)</fullName>
    </submittedName>
</protein>
<name>A0A7W4VX47_9ACTN</name>
<sequence length="225" mass="23893">MQTEIMYGPAYAAAKLTLTAGETVRAEAGAMLAMSPAVAMETSTQGGVLKGLRRSILGGESFFMNTFTAQAEGAELWLAPALAGDIVAWPLNGTLFVQSGSYLASSAGVEVDSNWGGAKTFFSREGLFMLRVSGQGDVVLSSYGAIHAIDLQPGQTYTVDTGHMVAWTEGVNYSVRKVGSWKSTFFSGEGLVCDLTGPGRIYLQTRSQDAFLGWLIPKLPQSNNN</sequence>
<dbReference type="EMBL" id="JACHWR010000002">
    <property type="protein sequence ID" value="MBB3043290.1"/>
    <property type="molecule type" value="Genomic_DNA"/>
</dbReference>
<dbReference type="Pfam" id="PF01987">
    <property type="entry name" value="AIM24"/>
    <property type="match status" value="1"/>
</dbReference>
<dbReference type="Gene3D" id="3.60.160.10">
    <property type="entry name" value="Mitochondrial biogenesis AIM24"/>
    <property type="match status" value="1"/>
</dbReference>
<dbReference type="NCBIfam" id="TIGR00266">
    <property type="entry name" value="TIGR00266 family protein"/>
    <property type="match status" value="1"/>
</dbReference>